<dbReference type="SUPFAM" id="SSF53649">
    <property type="entry name" value="Alkaline phosphatase-like"/>
    <property type="match status" value="1"/>
</dbReference>
<dbReference type="EMBL" id="JACPRF010000316">
    <property type="protein sequence ID" value="MBI2877271.1"/>
    <property type="molecule type" value="Genomic_DNA"/>
</dbReference>
<evidence type="ECO:0000313" key="1">
    <source>
        <dbReference type="EMBL" id="MBI2877271.1"/>
    </source>
</evidence>
<dbReference type="InterPro" id="IPR002591">
    <property type="entry name" value="Phosphodiest/P_Trfase"/>
</dbReference>
<gene>
    <name evidence="1" type="ORF">HYY20_10350</name>
</gene>
<name>A0A932CPR3_UNCTE</name>
<sequence length="481" mass="54414">MKPLAILDKVDKFVMIGLDCAEPRLVFEEYRPALPNLGRLMDSGLYGRLRSCHPPITVPAWTCMMTGKDPGRLGSYGFRNRSDYSYEGLAFANSLSVKEDTLWDIFSRQGKRAICLGIPQTYPPKPLNGYQVSCFLTPDTRSQYTYPADLRQEIEAAVGRYILDVEGFRTEDKGRLLEQIYQMTRQRFKLARYLLQRKEWDLFLMVEIGLDRIHHGFWKYADPAHRRHEPASPYASAIRDYYRYLDTEIGEILRLLPPKTGVLVVSDHGAQRMEGGICINEWLIQEGYLCLQEKPPQPLPFNQARVDWSRTLAWGEGGYYSRIFLNVQGREPQGTIEPARYEAVRSELIAKLEALGDENGKPIGTRVYRPEELYALRNGIPPDLIAYFGNLAWRSVGSVGLGTVHTFENDTGPDDANHAQHGILILSRADGNWPGDVGEQRDLDILDVAPTVLQAMGMEVPTDMGGRSLVTRRPGDGDVDI</sequence>
<comment type="caution">
    <text evidence="1">The sequence shown here is derived from an EMBL/GenBank/DDBJ whole genome shotgun (WGS) entry which is preliminary data.</text>
</comment>
<proteinExistence type="predicted"/>
<protein>
    <submittedName>
        <fullName evidence="1">Alkaline phosphatase family protein</fullName>
    </submittedName>
</protein>
<dbReference type="Gene3D" id="3.40.720.10">
    <property type="entry name" value="Alkaline Phosphatase, subunit A"/>
    <property type="match status" value="2"/>
</dbReference>
<accession>A0A932CPR3</accession>
<dbReference type="Pfam" id="PF01663">
    <property type="entry name" value="Phosphodiest"/>
    <property type="match status" value="1"/>
</dbReference>
<dbReference type="Proteomes" id="UP000769766">
    <property type="component" value="Unassembled WGS sequence"/>
</dbReference>
<evidence type="ECO:0000313" key="2">
    <source>
        <dbReference type="Proteomes" id="UP000769766"/>
    </source>
</evidence>
<dbReference type="AlphaFoldDB" id="A0A932CPR3"/>
<reference evidence="1" key="1">
    <citation type="submission" date="2020-07" db="EMBL/GenBank/DDBJ databases">
        <title>Huge and variable diversity of episymbiotic CPR bacteria and DPANN archaea in groundwater ecosystems.</title>
        <authorList>
            <person name="He C.Y."/>
            <person name="Keren R."/>
            <person name="Whittaker M."/>
            <person name="Farag I.F."/>
            <person name="Doudna J."/>
            <person name="Cate J.H.D."/>
            <person name="Banfield J.F."/>
        </authorList>
    </citation>
    <scope>NUCLEOTIDE SEQUENCE</scope>
    <source>
        <strain evidence="1">NC_groundwater_672_Ag_B-0.1um_62_36</strain>
    </source>
</reference>
<organism evidence="1 2">
    <name type="scientific">Tectimicrobiota bacterium</name>
    <dbReference type="NCBI Taxonomy" id="2528274"/>
    <lineage>
        <taxon>Bacteria</taxon>
        <taxon>Pseudomonadati</taxon>
        <taxon>Nitrospinota/Tectimicrobiota group</taxon>
        <taxon>Candidatus Tectimicrobiota</taxon>
    </lineage>
</organism>
<dbReference type="InterPro" id="IPR017850">
    <property type="entry name" value="Alkaline_phosphatase_core_sf"/>
</dbReference>